<keyword evidence="4" id="KW-1185">Reference proteome</keyword>
<proteinExistence type="predicted"/>
<feature type="region of interest" description="Disordered" evidence="1">
    <location>
        <begin position="55"/>
        <end position="86"/>
    </location>
</feature>
<keyword evidence="2" id="KW-0732">Signal</keyword>
<evidence type="ECO:0008006" key="5">
    <source>
        <dbReference type="Google" id="ProtNLM"/>
    </source>
</evidence>
<dbReference type="PROSITE" id="PS51257">
    <property type="entry name" value="PROKAR_LIPOPROTEIN"/>
    <property type="match status" value="1"/>
</dbReference>
<evidence type="ECO:0000256" key="1">
    <source>
        <dbReference type="SAM" id="MobiDB-lite"/>
    </source>
</evidence>
<accession>A0ABP8WJS7</accession>
<name>A0ABP8WJS7_9PSEU</name>
<dbReference type="EMBL" id="BAABIC010000008">
    <property type="protein sequence ID" value="GAA4689502.1"/>
    <property type="molecule type" value="Genomic_DNA"/>
</dbReference>
<protein>
    <recommendedName>
        <fullName evidence="5">Lipoprotein LpqN</fullName>
    </recommendedName>
</protein>
<organism evidence="3 4">
    <name type="scientific">Pseudonocardia yuanmonensis</name>
    <dbReference type="NCBI Taxonomy" id="1095914"/>
    <lineage>
        <taxon>Bacteria</taxon>
        <taxon>Bacillati</taxon>
        <taxon>Actinomycetota</taxon>
        <taxon>Actinomycetes</taxon>
        <taxon>Pseudonocardiales</taxon>
        <taxon>Pseudonocardiaceae</taxon>
        <taxon>Pseudonocardia</taxon>
    </lineage>
</organism>
<evidence type="ECO:0000313" key="4">
    <source>
        <dbReference type="Proteomes" id="UP001500325"/>
    </source>
</evidence>
<comment type="caution">
    <text evidence="3">The sequence shown here is derived from an EMBL/GenBank/DDBJ whole genome shotgun (WGS) entry which is preliminary data.</text>
</comment>
<dbReference type="Proteomes" id="UP001500325">
    <property type="component" value="Unassembled WGS sequence"/>
</dbReference>
<feature type="signal peptide" evidence="2">
    <location>
        <begin position="1"/>
        <end position="28"/>
    </location>
</feature>
<feature type="chain" id="PRO_5045747463" description="Lipoprotein LpqN" evidence="2">
    <location>
        <begin position="29"/>
        <end position="260"/>
    </location>
</feature>
<evidence type="ECO:0000313" key="3">
    <source>
        <dbReference type="EMBL" id="GAA4689502.1"/>
    </source>
</evidence>
<sequence length="260" mass="25652">MRLLPAALSTAAVLGAVLATGACGAASADPRIESPAVTAAPAPQQVAAPQVPAPQIPAPQQVSLPPRAAAPPRPVSSGGAAQAPVSDAGMDAAADGLRPFLLTPAEIGPGFAAGEEPRPDPATPALCGGPGVVAQFPYAVRVGAAAESANGLVQEAVSVYGDEASAAEAYRASVAGMSCSEGHVDGRPAVIAPAEDLRADLGHDEATGWRVGGQGFDVVLISVRDAEVVMTFTVLAPEDGLAALPDPLSIAQAGTRKLLG</sequence>
<gene>
    <name evidence="3" type="ORF">GCM10023215_27220</name>
</gene>
<dbReference type="RefSeq" id="WP_345380830.1">
    <property type="nucleotide sequence ID" value="NZ_BAABIC010000008.1"/>
</dbReference>
<reference evidence="4" key="1">
    <citation type="journal article" date="2019" name="Int. J. Syst. Evol. Microbiol.">
        <title>The Global Catalogue of Microorganisms (GCM) 10K type strain sequencing project: providing services to taxonomists for standard genome sequencing and annotation.</title>
        <authorList>
            <consortium name="The Broad Institute Genomics Platform"/>
            <consortium name="The Broad Institute Genome Sequencing Center for Infectious Disease"/>
            <person name="Wu L."/>
            <person name="Ma J."/>
        </authorList>
    </citation>
    <scope>NUCLEOTIDE SEQUENCE [LARGE SCALE GENOMIC DNA]</scope>
    <source>
        <strain evidence="4">JCM 18055</strain>
    </source>
</reference>
<feature type="compositionally biased region" description="Low complexity" evidence="1">
    <location>
        <begin position="58"/>
        <end position="67"/>
    </location>
</feature>
<evidence type="ECO:0000256" key="2">
    <source>
        <dbReference type="SAM" id="SignalP"/>
    </source>
</evidence>